<reference evidence="1 2" key="1">
    <citation type="submission" date="2024-01" db="EMBL/GenBank/DDBJ databases">
        <title>The complete chloroplast genome sequence of Lithospermum erythrorhizon: insights into the phylogenetic relationship among Boraginaceae species and the maternal lineages of purple gromwells.</title>
        <authorList>
            <person name="Okada T."/>
            <person name="Watanabe K."/>
        </authorList>
    </citation>
    <scope>NUCLEOTIDE SEQUENCE [LARGE SCALE GENOMIC DNA]</scope>
</reference>
<sequence>MRMLSQVRLYTFVGAEIKYGNLIFPPHSDPFETIFLKQEQTQDDIFAKIDNYPSNPLDPKPFQEVPTGSSNQSTTILAEGAEQSTSEQGEDSADRPSYLVNSLPVSFTDSQLWDLKEYFSILDDVGIRVPVEGETITEPIVNEKDESVQKAAYPLRVEVAAMKGKCLPRFYQPAGGSEAAGVRCNSYPHLPSEEEFNRGIRLRPV</sequence>
<evidence type="ECO:0000313" key="2">
    <source>
        <dbReference type="Proteomes" id="UP001454036"/>
    </source>
</evidence>
<proteinExistence type="predicted"/>
<gene>
    <name evidence="1" type="ORF">LIER_15214</name>
</gene>
<organism evidence="1 2">
    <name type="scientific">Lithospermum erythrorhizon</name>
    <name type="common">Purple gromwell</name>
    <name type="synonym">Lithospermum officinale var. erythrorhizon</name>
    <dbReference type="NCBI Taxonomy" id="34254"/>
    <lineage>
        <taxon>Eukaryota</taxon>
        <taxon>Viridiplantae</taxon>
        <taxon>Streptophyta</taxon>
        <taxon>Embryophyta</taxon>
        <taxon>Tracheophyta</taxon>
        <taxon>Spermatophyta</taxon>
        <taxon>Magnoliopsida</taxon>
        <taxon>eudicotyledons</taxon>
        <taxon>Gunneridae</taxon>
        <taxon>Pentapetalae</taxon>
        <taxon>asterids</taxon>
        <taxon>lamiids</taxon>
        <taxon>Boraginales</taxon>
        <taxon>Boraginaceae</taxon>
        <taxon>Boraginoideae</taxon>
        <taxon>Lithospermeae</taxon>
        <taxon>Lithospermum</taxon>
    </lineage>
</organism>
<dbReference type="EMBL" id="BAABME010003260">
    <property type="protein sequence ID" value="GAA0158104.1"/>
    <property type="molecule type" value="Genomic_DNA"/>
</dbReference>
<evidence type="ECO:0000313" key="1">
    <source>
        <dbReference type="EMBL" id="GAA0158104.1"/>
    </source>
</evidence>
<protein>
    <submittedName>
        <fullName evidence="1">Uncharacterized protein</fullName>
    </submittedName>
</protein>
<name>A0AAV3Q1Z8_LITER</name>
<dbReference type="Proteomes" id="UP001454036">
    <property type="component" value="Unassembled WGS sequence"/>
</dbReference>
<keyword evidence="2" id="KW-1185">Reference proteome</keyword>
<dbReference type="AlphaFoldDB" id="A0AAV3Q1Z8"/>
<comment type="caution">
    <text evidence="1">The sequence shown here is derived from an EMBL/GenBank/DDBJ whole genome shotgun (WGS) entry which is preliminary data.</text>
</comment>
<accession>A0AAV3Q1Z8</accession>